<reference evidence="9" key="1">
    <citation type="submission" date="2021-01" db="EMBL/GenBank/DDBJ databases">
        <title>Whole genome shotgun sequence of Planosporangium flavigriseum NBRC 105377.</title>
        <authorList>
            <person name="Komaki H."/>
            <person name="Tamura T."/>
        </authorList>
    </citation>
    <scope>NUCLEOTIDE SEQUENCE</scope>
    <source>
        <strain evidence="9">NBRC 105377</strain>
    </source>
</reference>
<dbReference type="EMBL" id="BONU01000022">
    <property type="protein sequence ID" value="GIG74768.1"/>
    <property type="molecule type" value="Genomic_DNA"/>
</dbReference>
<keyword evidence="7" id="KW-0813">Transport</keyword>
<keyword evidence="7" id="KW-1003">Cell membrane</keyword>
<feature type="transmembrane region" description="Helical" evidence="7">
    <location>
        <begin position="34"/>
        <end position="52"/>
    </location>
</feature>
<comment type="similarity">
    <text evidence="7">Belongs to the TatC family.</text>
</comment>
<evidence type="ECO:0000313" key="10">
    <source>
        <dbReference type="Proteomes" id="UP000653674"/>
    </source>
</evidence>
<dbReference type="PANTHER" id="PTHR30371">
    <property type="entry name" value="SEC-INDEPENDENT PROTEIN TRANSLOCASE PROTEIN TATC"/>
    <property type="match status" value="1"/>
</dbReference>
<keyword evidence="4 7" id="KW-1133">Transmembrane helix</keyword>
<name>A0A8J3LK99_9ACTN</name>
<comment type="caution">
    <text evidence="9">The sequence shown here is derived from an EMBL/GenBank/DDBJ whole genome shotgun (WGS) entry which is preliminary data.</text>
</comment>
<gene>
    <name evidence="7 9" type="primary">tatC</name>
    <name evidence="9" type="ORF">Pfl04_31720</name>
</gene>
<keyword evidence="6 7" id="KW-0472">Membrane</keyword>
<feature type="compositionally biased region" description="Basic and acidic residues" evidence="8">
    <location>
        <begin position="305"/>
        <end position="315"/>
    </location>
</feature>
<comment type="subunit">
    <text evidence="7">The Tat system comprises two distinct complexes: a TatABC complex, containing multiple copies of TatA, TatB and TatC subunits, and a separate TatA complex, containing only TatA subunits. Substrates initially bind to the TatABC complex, which probably triggers association of the separate TatA complex to form the active translocon.</text>
</comment>
<keyword evidence="2 7" id="KW-0812">Transmembrane</keyword>
<protein>
    <recommendedName>
        <fullName evidence="7">Sec-independent protein translocase protein TatC</fullName>
    </recommendedName>
</protein>
<dbReference type="GO" id="GO:0043953">
    <property type="term" value="P:protein transport by the Tat complex"/>
    <property type="evidence" value="ECO:0007669"/>
    <property type="project" value="UniProtKB-UniRule"/>
</dbReference>
<keyword evidence="3 7" id="KW-0653">Protein transport</keyword>
<dbReference type="GO" id="GO:0065002">
    <property type="term" value="P:intracellular protein transmembrane transport"/>
    <property type="evidence" value="ECO:0007669"/>
    <property type="project" value="TreeGrafter"/>
</dbReference>
<feature type="transmembrane region" description="Helical" evidence="7">
    <location>
        <begin position="230"/>
        <end position="252"/>
    </location>
</feature>
<evidence type="ECO:0000256" key="1">
    <source>
        <dbReference type="ARBA" id="ARBA00004141"/>
    </source>
</evidence>
<feature type="transmembrane region" description="Helical" evidence="7">
    <location>
        <begin position="125"/>
        <end position="147"/>
    </location>
</feature>
<dbReference type="RefSeq" id="WP_168077336.1">
    <property type="nucleotide sequence ID" value="NZ_BAAAQJ010000007.1"/>
</dbReference>
<evidence type="ECO:0000256" key="3">
    <source>
        <dbReference type="ARBA" id="ARBA00022927"/>
    </source>
</evidence>
<evidence type="ECO:0000256" key="8">
    <source>
        <dbReference type="SAM" id="MobiDB-lite"/>
    </source>
</evidence>
<dbReference type="GO" id="GO:0009977">
    <property type="term" value="F:proton motive force dependent protein transmembrane transporter activity"/>
    <property type="evidence" value="ECO:0007669"/>
    <property type="project" value="TreeGrafter"/>
</dbReference>
<feature type="compositionally biased region" description="Acidic residues" evidence="8">
    <location>
        <begin position="269"/>
        <end position="284"/>
    </location>
</feature>
<dbReference type="Pfam" id="PF00902">
    <property type="entry name" value="TatC"/>
    <property type="match status" value="1"/>
</dbReference>
<evidence type="ECO:0000256" key="6">
    <source>
        <dbReference type="ARBA" id="ARBA00023136"/>
    </source>
</evidence>
<evidence type="ECO:0000256" key="5">
    <source>
        <dbReference type="ARBA" id="ARBA00023010"/>
    </source>
</evidence>
<dbReference type="PANTHER" id="PTHR30371:SF0">
    <property type="entry name" value="SEC-INDEPENDENT PROTEIN TRANSLOCASE PROTEIN TATC, CHLOROPLASTIC-RELATED"/>
    <property type="match status" value="1"/>
</dbReference>
<accession>A0A8J3LK99</accession>
<dbReference type="PRINTS" id="PR01840">
    <property type="entry name" value="TATCFAMILY"/>
</dbReference>
<dbReference type="Proteomes" id="UP000653674">
    <property type="component" value="Unassembled WGS sequence"/>
</dbReference>
<feature type="region of interest" description="Disordered" evidence="8">
    <location>
        <begin position="269"/>
        <end position="315"/>
    </location>
</feature>
<dbReference type="HAMAP" id="MF_00902">
    <property type="entry name" value="TatC"/>
    <property type="match status" value="1"/>
</dbReference>
<dbReference type="AlphaFoldDB" id="A0A8J3LK99"/>
<dbReference type="InterPro" id="IPR002033">
    <property type="entry name" value="TatC"/>
</dbReference>
<feature type="transmembrane region" description="Helical" evidence="7">
    <location>
        <begin position="92"/>
        <end position="113"/>
    </location>
</feature>
<feature type="transmembrane region" description="Helical" evidence="7">
    <location>
        <begin position="177"/>
        <end position="198"/>
    </location>
</feature>
<organism evidence="9 10">
    <name type="scientific">Planosporangium flavigriseum</name>
    <dbReference type="NCBI Taxonomy" id="373681"/>
    <lineage>
        <taxon>Bacteria</taxon>
        <taxon>Bacillati</taxon>
        <taxon>Actinomycetota</taxon>
        <taxon>Actinomycetes</taxon>
        <taxon>Micromonosporales</taxon>
        <taxon>Micromonosporaceae</taxon>
        <taxon>Planosporangium</taxon>
    </lineage>
</organism>
<keyword evidence="10" id="KW-1185">Reference proteome</keyword>
<sequence length="315" mass="34975">MALPIRRQREARFNRAADGSMTLMEHLQELRSRLFKGSLAVLVGLCVGYFFARQALDFLITPYCDLKGVKPGPDCQFVASAPMDPFILNLRIALYLGLMAAAPIWLYQLWAFIAPGLHKHERRYTYAFAAVAAPLFFAGATLAYFIVAKSLHFFLGDSSQFNITVGLTGYFDFVTNMMLLFGAGFEFPLIVVMLNLAGAVSARKLLSWWRVAVFLMFLFGAVVTPTPDPFGMSALAGAMAVLYFGAVGFAFLNDRRRERRRKAEFGNVGDDEVSPLEYDADPIEAGEPVDRISSIDAPESVARPKPLDRGYDDFT</sequence>
<evidence type="ECO:0000256" key="2">
    <source>
        <dbReference type="ARBA" id="ARBA00022692"/>
    </source>
</evidence>
<keyword evidence="5 7" id="KW-0811">Translocation</keyword>
<comment type="function">
    <text evidence="7">Part of the twin-arginine translocation (Tat) system that transports large folded proteins containing a characteristic twin-arginine motif in their signal peptide across membranes. Together with TatB, TatC is part of a receptor directly interacting with Tat signal peptides.</text>
</comment>
<dbReference type="GO" id="GO:0033281">
    <property type="term" value="C:TAT protein transport complex"/>
    <property type="evidence" value="ECO:0007669"/>
    <property type="project" value="UniProtKB-UniRule"/>
</dbReference>
<proteinExistence type="inferred from homology"/>
<feature type="transmembrane region" description="Helical" evidence="7">
    <location>
        <begin position="205"/>
        <end position="224"/>
    </location>
</feature>
<evidence type="ECO:0000313" key="9">
    <source>
        <dbReference type="EMBL" id="GIG74768.1"/>
    </source>
</evidence>
<evidence type="ECO:0000256" key="7">
    <source>
        <dbReference type="HAMAP-Rule" id="MF_00902"/>
    </source>
</evidence>
<comment type="subcellular location">
    <subcellularLocation>
        <location evidence="7">Cell membrane</location>
        <topology evidence="7">Multi-pass membrane protein</topology>
    </subcellularLocation>
    <subcellularLocation>
        <location evidence="1">Membrane</location>
        <topology evidence="1">Multi-pass membrane protein</topology>
    </subcellularLocation>
</comment>
<evidence type="ECO:0000256" key="4">
    <source>
        <dbReference type="ARBA" id="ARBA00022989"/>
    </source>
</evidence>
<dbReference type="NCBIfam" id="TIGR00945">
    <property type="entry name" value="tatC"/>
    <property type="match status" value="1"/>
</dbReference>